<dbReference type="Proteomes" id="UP001177003">
    <property type="component" value="Chromosome 4"/>
</dbReference>
<keyword evidence="3" id="KW-1185">Reference proteome</keyword>
<gene>
    <name evidence="2" type="ORF">LSALG_LOCUS22974</name>
</gene>
<name>A0AA36E4S9_LACSI</name>
<dbReference type="AlphaFoldDB" id="A0AA36E4S9"/>
<protein>
    <submittedName>
        <fullName evidence="2">Uncharacterized protein</fullName>
    </submittedName>
</protein>
<feature type="compositionally biased region" description="Low complexity" evidence="1">
    <location>
        <begin position="15"/>
        <end position="26"/>
    </location>
</feature>
<feature type="region of interest" description="Disordered" evidence="1">
    <location>
        <begin position="15"/>
        <end position="43"/>
    </location>
</feature>
<organism evidence="2 3">
    <name type="scientific">Lactuca saligna</name>
    <name type="common">Willowleaf lettuce</name>
    <dbReference type="NCBI Taxonomy" id="75948"/>
    <lineage>
        <taxon>Eukaryota</taxon>
        <taxon>Viridiplantae</taxon>
        <taxon>Streptophyta</taxon>
        <taxon>Embryophyta</taxon>
        <taxon>Tracheophyta</taxon>
        <taxon>Spermatophyta</taxon>
        <taxon>Magnoliopsida</taxon>
        <taxon>eudicotyledons</taxon>
        <taxon>Gunneridae</taxon>
        <taxon>Pentapetalae</taxon>
        <taxon>asterids</taxon>
        <taxon>campanulids</taxon>
        <taxon>Asterales</taxon>
        <taxon>Asteraceae</taxon>
        <taxon>Cichorioideae</taxon>
        <taxon>Cichorieae</taxon>
        <taxon>Lactucinae</taxon>
        <taxon>Lactuca</taxon>
    </lineage>
</organism>
<reference evidence="2" key="1">
    <citation type="submission" date="2023-04" db="EMBL/GenBank/DDBJ databases">
        <authorList>
            <person name="Vijverberg K."/>
            <person name="Xiong W."/>
            <person name="Schranz E."/>
        </authorList>
    </citation>
    <scope>NUCLEOTIDE SEQUENCE</scope>
</reference>
<proteinExistence type="predicted"/>
<dbReference type="EMBL" id="OX465080">
    <property type="protein sequence ID" value="CAI9283374.1"/>
    <property type="molecule type" value="Genomic_DNA"/>
</dbReference>
<feature type="region of interest" description="Disordered" evidence="1">
    <location>
        <begin position="134"/>
        <end position="160"/>
    </location>
</feature>
<sequence length="160" mass="18498">MLLRIQTHEDTASCEAVTGEAATGTTDWSSGVDLDDQRRDSIGEPRMKLTKDFLGENRMTKVYPKPKIFTLYPTPKKIGLPKYPKKVTRYSKKPGGKKEEDGYVRMFVWDERERGRWVVRMDFIFKENWWISRSDDDDPRGGSTTISRGEETTTGGIRRK</sequence>
<evidence type="ECO:0000313" key="2">
    <source>
        <dbReference type="EMBL" id="CAI9283374.1"/>
    </source>
</evidence>
<accession>A0AA36E4S9</accession>
<evidence type="ECO:0000313" key="3">
    <source>
        <dbReference type="Proteomes" id="UP001177003"/>
    </source>
</evidence>
<evidence type="ECO:0000256" key="1">
    <source>
        <dbReference type="SAM" id="MobiDB-lite"/>
    </source>
</evidence>
<feature type="compositionally biased region" description="Polar residues" evidence="1">
    <location>
        <begin position="142"/>
        <end position="160"/>
    </location>
</feature>